<comment type="caution">
    <text evidence="1">The sequence shown here is derived from an EMBL/GenBank/DDBJ whole genome shotgun (WGS) entry which is preliminary data.</text>
</comment>
<sequence length="834" mass="92937">MAWSAGSFKDEPSAGIPPLDTPETFPFPYAKPYDIQVQLMQVVFEAIENGKIAIVESPTGTGKSLTLLTSTLTWLKANEKRLREHSLTEFEKRLREAGADDPPWVIQHSLQSHLQDLKSKESANLERLARARERELQRRRDASLIGFGGRVKRQRIQGPEASTARKAASTGHKGNSEVAADDDDQFLPTDIGSSRGSRVDQGDDNISDEVKALLRQFKTNFTEEEDTAEERPKIFYTSRTHTQLRQLASELLKTTFASISQESDSPLEMPTTSVKGAPTNRFQDDHVDIPTRMVPLASRRQLCINEKVQAIGKAKGDDRLNEACLDLQKSDAKKGRCPYLPPKDNQDAMLDYRDQILAVPKDIEDIVQLGKQVKVCPYYATRNSVKQAELVTMPYNLILQKSARDTMGISLKDQIVVVDEAHMSFPKDLIDTLLSLHSVSVSLERLEIALGQLDVYLRKFKNRLKPEHSLHVKQMAAMVRGLIEVASAWAAQDIDNSPSDTAKEELFRINDLTNRMKGGADQINIVSLCQYLKDSQLARKISGYAEKLMSDSADAKMIKSKQPAGKMESSRVTLRYMLLNPAEHFQSIIDEARCIVLAGGTMEPLSDFYLQLFPSIPRTRFSNLSCAHVIPRENLLTQIILQGPSKKEFEFKFDKRGDPSLLVELGTLLTNIINLIPDGVVIFLPSYSFLAKLKEVWHGNGTLNRLDTKKKLFFEPQSSAEVDSTLTQYADAIARNESKRTGAIMFAVVGGKLSEGINFSDQLGRCVVMVGLPFANMGSVELRERMKYVEGLPNAGKNAGQELYEVSIRASKANIVGTHGLAEPLHASCESVNR</sequence>
<reference evidence="1" key="1">
    <citation type="submission" date="2023-04" db="EMBL/GenBank/DDBJ databases">
        <title>Draft Genome sequencing of Naganishia species isolated from polar environments using Oxford Nanopore Technology.</title>
        <authorList>
            <person name="Leo P."/>
            <person name="Venkateswaran K."/>
        </authorList>
    </citation>
    <scope>NUCLEOTIDE SEQUENCE</scope>
    <source>
        <strain evidence="1">DBVPG 5303</strain>
    </source>
</reference>
<accession>A0ACC2XPH0</accession>
<evidence type="ECO:0000313" key="2">
    <source>
        <dbReference type="Proteomes" id="UP001234202"/>
    </source>
</evidence>
<evidence type="ECO:0000313" key="1">
    <source>
        <dbReference type="EMBL" id="KAJ9124916.1"/>
    </source>
</evidence>
<keyword evidence="2" id="KW-1185">Reference proteome</keyword>
<dbReference type="Proteomes" id="UP001234202">
    <property type="component" value="Unassembled WGS sequence"/>
</dbReference>
<protein>
    <submittedName>
        <fullName evidence="1">Uncharacterized protein</fullName>
    </submittedName>
</protein>
<name>A0ACC2XPH0_9TREE</name>
<gene>
    <name evidence="1" type="ORF">QFC24_002845</name>
</gene>
<dbReference type="EMBL" id="JASBWV010000008">
    <property type="protein sequence ID" value="KAJ9124916.1"/>
    <property type="molecule type" value="Genomic_DNA"/>
</dbReference>
<proteinExistence type="predicted"/>
<organism evidence="1 2">
    <name type="scientific">Naganishia onofrii</name>
    <dbReference type="NCBI Taxonomy" id="1851511"/>
    <lineage>
        <taxon>Eukaryota</taxon>
        <taxon>Fungi</taxon>
        <taxon>Dikarya</taxon>
        <taxon>Basidiomycota</taxon>
        <taxon>Agaricomycotina</taxon>
        <taxon>Tremellomycetes</taxon>
        <taxon>Filobasidiales</taxon>
        <taxon>Filobasidiaceae</taxon>
        <taxon>Naganishia</taxon>
    </lineage>
</organism>